<dbReference type="AlphaFoldDB" id="A0A4Y7Q3V4"/>
<evidence type="ECO:0000313" key="1">
    <source>
        <dbReference type="EMBL" id="TDL22327.1"/>
    </source>
</evidence>
<gene>
    <name evidence="1" type="ORF">BD410DRAFT_788580</name>
</gene>
<feature type="non-terminal residue" evidence="1">
    <location>
        <position position="232"/>
    </location>
</feature>
<dbReference type="OrthoDB" id="3365698at2759"/>
<dbReference type="EMBL" id="ML170175">
    <property type="protein sequence ID" value="TDL22327.1"/>
    <property type="molecule type" value="Genomic_DNA"/>
</dbReference>
<organism evidence="1 2">
    <name type="scientific">Rickenella mellea</name>
    <dbReference type="NCBI Taxonomy" id="50990"/>
    <lineage>
        <taxon>Eukaryota</taxon>
        <taxon>Fungi</taxon>
        <taxon>Dikarya</taxon>
        <taxon>Basidiomycota</taxon>
        <taxon>Agaricomycotina</taxon>
        <taxon>Agaricomycetes</taxon>
        <taxon>Hymenochaetales</taxon>
        <taxon>Rickenellaceae</taxon>
        <taxon>Rickenella</taxon>
    </lineage>
</organism>
<accession>A0A4Y7Q3V4</accession>
<name>A0A4Y7Q3V4_9AGAM</name>
<reference evidence="1 2" key="1">
    <citation type="submission" date="2018-06" db="EMBL/GenBank/DDBJ databases">
        <title>A transcriptomic atlas of mushroom development highlights an independent origin of complex multicellularity.</title>
        <authorList>
            <consortium name="DOE Joint Genome Institute"/>
            <person name="Krizsan K."/>
            <person name="Almasi E."/>
            <person name="Merenyi Z."/>
            <person name="Sahu N."/>
            <person name="Viragh M."/>
            <person name="Koszo T."/>
            <person name="Mondo S."/>
            <person name="Kiss B."/>
            <person name="Balint B."/>
            <person name="Kues U."/>
            <person name="Barry K."/>
            <person name="Hegedus J.C."/>
            <person name="Henrissat B."/>
            <person name="Johnson J."/>
            <person name="Lipzen A."/>
            <person name="Ohm R."/>
            <person name="Nagy I."/>
            <person name="Pangilinan J."/>
            <person name="Yan J."/>
            <person name="Xiong Y."/>
            <person name="Grigoriev I.V."/>
            <person name="Hibbett D.S."/>
            <person name="Nagy L.G."/>
        </authorList>
    </citation>
    <scope>NUCLEOTIDE SEQUENCE [LARGE SCALE GENOMIC DNA]</scope>
    <source>
        <strain evidence="1 2">SZMC22713</strain>
    </source>
</reference>
<proteinExistence type="predicted"/>
<keyword evidence="2" id="KW-1185">Reference proteome</keyword>
<dbReference type="Proteomes" id="UP000294933">
    <property type="component" value="Unassembled WGS sequence"/>
</dbReference>
<evidence type="ECO:0000313" key="2">
    <source>
        <dbReference type="Proteomes" id="UP000294933"/>
    </source>
</evidence>
<dbReference type="STRING" id="50990.A0A4Y7Q3V4"/>
<sequence length="232" mass="26105">MASTHHHRSRSSTIVRIPYELLAQIFELCCLSQRVANYSCTIPSKHKAPLLLLGVCRKWRDCALSTGSLWSRLCIGRVSSENSVLHAIEAKTWLDRAGSIPLSIDLCYARYADENIQDAVDHAMKQIFTPARVWKVVFLEICGPIGAGSTHIDAILNTVLCHAPVLERFSFDITGYWRAYEDPPNKTIAIGHAPSLSFLSIAFNSRILKFRFSFFGGLFYNVRDLSLHQFTS</sequence>
<dbReference type="VEuPathDB" id="FungiDB:BD410DRAFT_788580"/>
<protein>
    <submittedName>
        <fullName evidence="1">Uncharacterized protein</fullName>
    </submittedName>
</protein>